<organism evidence="1 2">
    <name type="scientific">Candidatus Accumulibacter aalborgensis</name>
    <dbReference type="NCBI Taxonomy" id="1860102"/>
    <lineage>
        <taxon>Bacteria</taxon>
        <taxon>Pseudomonadati</taxon>
        <taxon>Pseudomonadota</taxon>
        <taxon>Betaproteobacteria</taxon>
        <taxon>Candidatus Accumulibacter</taxon>
    </lineage>
</organism>
<reference evidence="2" key="1">
    <citation type="submission" date="2016-06" db="EMBL/GenBank/DDBJ databases">
        <authorList>
            <person name="McIlroy S.J."/>
            <person name="Karst S.M."/>
            <person name="Albertsen M."/>
        </authorList>
    </citation>
    <scope>NUCLEOTIDE SEQUENCE [LARGE SCALE GENOMIC DNA]</scope>
</reference>
<dbReference type="EMBL" id="FLQX01000146">
    <property type="protein sequence ID" value="SBT09249.1"/>
    <property type="molecule type" value="Genomic_DNA"/>
</dbReference>
<dbReference type="Proteomes" id="UP000199169">
    <property type="component" value="Unassembled WGS sequence"/>
</dbReference>
<sequence length="143" mass="15569">MNALTKFATVFLASVTLYGCAGQSHRLVSGNGSGRAVGSITHGGVTDATMFLEFGGKRFESRGFAISRSQNLGELREQYGFGSKHYDRVSTGTDPEHYRYSAKPELRAEDGTTMQCVLAWRAYEAPDGVCVSLDGKEVKFRGE</sequence>
<dbReference type="RefSeq" id="WP_186408713.1">
    <property type="nucleotide sequence ID" value="NZ_FLQX01000146.1"/>
</dbReference>
<accession>A0A1A8XW58</accession>
<evidence type="ECO:0000313" key="1">
    <source>
        <dbReference type="EMBL" id="SBT09249.1"/>
    </source>
</evidence>
<keyword evidence="2" id="KW-1185">Reference proteome</keyword>
<gene>
    <name evidence="1" type="ORF">ACCAA_670132</name>
</gene>
<name>A0A1A8XW58_9PROT</name>
<dbReference type="PROSITE" id="PS51257">
    <property type="entry name" value="PROKAR_LIPOPROTEIN"/>
    <property type="match status" value="1"/>
</dbReference>
<dbReference type="AlphaFoldDB" id="A0A1A8XW58"/>
<evidence type="ECO:0000313" key="2">
    <source>
        <dbReference type="Proteomes" id="UP000199169"/>
    </source>
</evidence>
<dbReference type="STRING" id="1860102.ACCAA_670132"/>
<proteinExistence type="predicted"/>
<evidence type="ECO:0008006" key="3">
    <source>
        <dbReference type="Google" id="ProtNLM"/>
    </source>
</evidence>
<protein>
    <recommendedName>
        <fullName evidence="3">Lipoprotein</fullName>
    </recommendedName>
</protein>